<organism evidence="1 2">
    <name type="scientific">Marinobacterium aestuariivivens</name>
    <dbReference type="NCBI Taxonomy" id="1698799"/>
    <lineage>
        <taxon>Bacteria</taxon>
        <taxon>Pseudomonadati</taxon>
        <taxon>Pseudomonadota</taxon>
        <taxon>Gammaproteobacteria</taxon>
        <taxon>Oceanospirillales</taxon>
        <taxon>Oceanospirillaceae</taxon>
        <taxon>Marinobacterium</taxon>
    </lineage>
</organism>
<dbReference type="RefSeq" id="WP_379910814.1">
    <property type="nucleotide sequence ID" value="NZ_JBHSWE010000001.1"/>
</dbReference>
<protein>
    <submittedName>
        <fullName evidence="1">Uncharacterized protein</fullName>
    </submittedName>
</protein>
<name>A0ABW2A4B6_9GAMM</name>
<gene>
    <name evidence="1" type="ORF">ACFQDL_21585</name>
</gene>
<evidence type="ECO:0000313" key="2">
    <source>
        <dbReference type="Proteomes" id="UP001596422"/>
    </source>
</evidence>
<sequence length="57" mass="6526">MLAQYLLLWSPQLWPLLTFDPGVLDGPLQSRFGRERVALENFVAGLPAVQRLLAQYR</sequence>
<comment type="caution">
    <text evidence="1">The sequence shown here is derived from an EMBL/GenBank/DDBJ whole genome shotgun (WGS) entry which is preliminary data.</text>
</comment>
<keyword evidence="2" id="KW-1185">Reference proteome</keyword>
<reference evidence="2" key="1">
    <citation type="journal article" date="2019" name="Int. J. Syst. Evol. Microbiol.">
        <title>The Global Catalogue of Microorganisms (GCM) 10K type strain sequencing project: providing services to taxonomists for standard genome sequencing and annotation.</title>
        <authorList>
            <consortium name="The Broad Institute Genomics Platform"/>
            <consortium name="The Broad Institute Genome Sequencing Center for Infectious Disease"/>
            <person name="Wu L."/>
            <person name="Ma J."/>
        </authorList>
    </citation>
    <scope>NUCLEOTIDE SEQUENCE [LARGE SCALE GENOMIC DNA]</scope>
    <source>
        <strain evidence="2">NBRC 111756</strain>
    </source>
</reference>
<proteinExistence type="predicted"/>
<accession>A0ABW2A4B6</accession>
<dbReference type="Proteomes" id="UP001596422">
    <property type="component" value="Unassembled WGS sequence"/>
</dbReference>
<evidence type="ECO:0000313" key="1">
    <source>
        <dbReference type="EMBL" id="MFC6672371.1"/>
    </source>
</evidence>
<dbReference type="EMBL" id="JBHSWE010000001">
    <property type="protein sequence ID" value="MFC6672371.1"/>
    <property type="molecule type" value="Genomic_DNA"/>
</dbReference>